<dbReference type="EMBL" id="CAJOBJ010113370">
    <property type="protein sequence ID" value="CAF4642194.1"/>
    <property type="molecule type" value="Genomic_DNA"/>
</dbReference>
<evidence type="ECO:0000259" key="8">
    <source>
        <dbReference type="PROSITE" id="PS50280"/>
    </source>
</evidence>
<keyword evidence="5" id="KW-0808">Transferase</keyword>
<evidence type="ECO:0000256" key="2">
    <source>
        <dbReference type="ARBA" id="ARBA00004286"/>
    </source>
</evidence>
<evidence type="ECO:0000256" key="1">
    <source>
        <dbReference type="ARBA" id="ARBA00004123"/>
    </source>
</evidence>
<comment type="subcellular location">
    <subcellularLocation>
        <location evidence="2">Chromosome</location>
    </subcellularLocation>
    <subcellularLocation>
        <location evidence="1">Nucleus</location>
    </subcellularLocation>
</comment>
<name>A0A8S2YIE8_9BILA</name>
<feature type="non-terminal residue" evidence="9">
    <location>
        <position position="67"/>
    </location>
</feature>
<dbReference type="SUPFAM" id="SSF82199">
    <property type="entry name" value="SET domain"/>
    <property type="match status" value="1"/>
</dbReference>
<dbReference type="PROSITE" id="PS50280">
    <property type="entry name" value="SET"/>
    <property type="match status" value="1"/>
</dbReference>
<reference evidence="9" key="1">
    <citation type="submission" date="2021-02" db="EMBL/GenBank/DDBJ databases">
        <authorList>
            <person name="Nowell W R."/>
        </authorList>
    </citation>
    <scope>NUCLEOTIDE SEQUENCE</scope>
</reference>
<evidence type="ECO:0000256" key="4">
    <source>
        <dbReference type="ARBA" id="ARBA00022603"/>
    </source>
</evidence>
<proteinExistence type="predicted"/>
<dbReference type="GO" id="GO:0005634">
    <property type="term" value="C:nucleus"/>
    <property type="evidence" value="ECO:0007669"/>
    <property type="project" value="UniProtKB-SubCell"/>
</dbReference>
<dbReference type="GO" id="GO:0032259">
    <property type="term" value="P:methylation"/>
    <property type="evidence" value="ECO:0007669"/>
    <property type="project" value="UniProtKB-KW"/>
</dbReference>
<dbReference type="PANTHER" id="PTHR22884">
    <property type="entry name" value="SET DOMAIN PROTEINS"/>
    <property type="match status" value="1"/>
</dbReference>
<evidence type="ECO:0000256" key="7">
    <source>
        <dbReference type="ARBA" id="ARBA00023242"/>
    </source>
</evidence>
<feature type="domain" description="SET" evidence="8">
    <location>
        <begin position="1"/>
        <end position="61"/>
    </location>
</feature>
<dbReference type="Gene3D" id="2.170.270.10">
    <property type="entry name" value="SET domain"/>
    <property type="match status" value="1"/>
</dbReference>
<dbReference type="InterPro" id="IPR050777">
    <property type="entry name" value="SET2_Histone-Lys_MeTrsfase"/>
</dbReference>
<evidence type="ECO:0000313" key="9">
    <source>
        <dbReference type="EMBL" id="CAF4552163.1"/>
    </source>
</evidence>
<dbReference type="SMART" id="SM00317">
    <property type="entry name" value="SET"/>
    <property type="match status" value="1"/>
</dbReference>
<dbReference type="GO" id="GO:0005694">
    <property type="term" value="C:chromosome"/>
    <property type="evidence" value="ECO:0007669"/>
    <property type="project" value="UniProtKB-SubCell"/>
</dbReference>
<sequence length="67" mass="7848">MKLTQNLVIDAYRMGSIARFANHSCSPNCEFQKWTVDGLQRMCMFSLRPIKAGEELTYDYNFECFNL</sequence>
<dbReference type="EMBL" id="CAJOBI010155248">
    <property type="protein sequence ID" value="CAF4828704.1"/>
    <property type="molecule type" value="Genomic_DNA"/>
</dbReference>
<evidence type="ECO:0000256" key="6">
    <source>
        <dbReference type="ARBA" id="ARBA00022691"/>
    </source>
</evidence>
<organism evidence="9 12">
    <name type="scientific">Rotaria magnacalcarata</name>
    <dbReference type="NCBI Taxonomy" id="392030"/>
    <lineage>
        <taxon>Eukaryota</taxon>
        <taxon>Metazoa</taxon>
        <taxon>Spiralia</taxon>
        <taxon>Gnathifera</taxon>
        <taxon>Rotifera</taxon>
        <taxon>Eurotatoria</taxon>
        <taxon>Bdelloidea</taxon>
        <taxon>Philodinida</taxon>
        <taxon>Philodinidae</taxon>
        <taxon>Rotaria</taxon>
    </lineage>
</organism>
<evidence type="ECO:0000313" key="12">
    <source>
        <dbReference type="Proteomes" id="UP000681720"/>
    </source>
</evidence>
<dbReference type="AlphaFoldDB" id="A0A8S2YIE8"/>
<keyword evidence="4" id="KW-0489">Methyltransferase</keyword>
<dbReference type="Proteomes" id="UP000676336">
    <property type="component" value="Unassembled WGS sequence"/>
</dbReference>
<evidence type="ECO:0000313" key="11">
    <source>
        <dbReference type="EMBL" id="CAF4828704.1"/>
    </source>
</evidence>
<gene>
    <name evidence="9" type="ORF">GIL414_LOCUS36888</name>
    <name evidence="10" type="ORF">GIL414_LOCUS40676</name>
    <name evidence="11" type="ORF">SMN809_LOCUS48377</name>
</gene>
<dbReference type="InterPro" id="IPR046341">
    <property type="entry name" value="SET_dom_sf"/>
</dbReference>
<evidence type="ECO:0000256" key="3">
    <source>
        <dbReference type="ARBA" id="ARBA00022454"/>
    </source>
</evidence>
<dbReference type="InterPro" id="IPR001214">
    <property type="entry name" value="SET_dom"/>
</dbReference>
<keyword evidence="3" id="KW-0158">Chromosome</keyword>
<comment type="caution">
    <text evidence="9">The sequence shown here is derived from an EMBL/GenBank/DDBJ whole genome shotgun (WGS) entry which is preliminary data.</text>
</comment>
<dbReference type="EMBL" id="CAJOBJ010093107">
    <property type="protein sequence ID" value="CAF4552163.1"/>
    <property type="molecule type" value="Genomic_DNA"/>
</dbReference>
<dbReference type="Proteomes" id="UP000681720">
    <property type="component" value="Unassembled WGS sequence"/>
</dbReference>
<keyword evidence="7" id="KW-0539">Nucleus</keyword>
<dbReference type="GO" id="GO:0008168">
    <property type="term" value="F:methyltransferase activity"/>
    <property type="evidence" value="ECO:0007669"/>
    <property type="project" value="UniProtKB-KW"/>
</dbReference>
<evidence type="ECO:0000256" key="5">
    <source>
        <dbReference type="ARBA" id="ARBA00022679"/>
    </source>
</evidence>
<accession>A0A8S2YIE8</accession>
<protein>
    <recommendedName>
        <fullName evidence="8">SET domain-containing protein</fullName>
    </recommendedName>
</protein>
<evidence type="ECO:0000313" key="10">
    <source>
        <dbReference type="EMBL" id="CAF4642194.1"/>
    </source>
</evidence>
<keyword evidence="6" id="KW-0949">S-adenosyl-L-methionine</keyword>
<dbReference type="Pfam" id="PF00856">
    <property type="entry name" value="SET"/>
    <property type="match status" value="1"/>
</dbReference>